<evidence type="ECO:0000256" key="1">
    <source>
        <dbReference type="ARBA" id="ARBA00009232"/>
    </source>
</evidence>
<proteinExistence type="inferred from homology"/>
<sequence>MILPSEYYSNTDVQFLAEDLLGKILFTQVNEIITAGIIVETEAYFGIEDKASHAYGNRRTSRTEVMYSKGGLTYVYLCYGIHHLLNIVTSIEGDPKCVLVRSIEPFQGIAEMETRRKMPANKTAISSGPGSLTKALGLDLSFNRQDLTQNRIWIEDHSITYQSSQISKAARIGIDYAEEHAALPLRFFVNDSKYVKNKGVKTL</sequence>
<protein>
    <recommendedName>
        <fullName evidence="5">Putative 3-methyladenine DNA glycosylase</fullName>
        <ecNumber evidence="5">3.2.2.-</ecNumber>
    </recommendedName>
</protein>
<reference evidence="6" key="1">
    <citation type="submission" date="2022-10" db="EMBL/GenBank/DDBJ databases">
        <title>Chryseobacterium babae sp. nov. isolated from the gut of the beetle Oryctes rhinoceros, and Chryseobacterium kimseyorum sp. nov., isolated from a stick insect rearing cage.</title>
        <authorList>
            <person name="Shelomi M."/>
            <person name="Han C.-J."/>
            <person name="Chen W.-M."/>
            <person name="Chen H.-K."/>
            <person name="Liaw S.-J."/>
            <person name="Muhle E."/>
            <person name="Clermont D."/>
        </authorList>
    </citation>
    <scope>NUCLEOTIDE SEQUENCE</scope>
    <source>
        <strain evidence="6">09-1422</strain>
    </source>
</reference>
<comment type="similarity">
    <text evidence="1 5">Belongs to the DNA glycosylase MPG family.</text>
</comment>
<dbReference type="CDD" id="cd00540">
    <property type="entry name" value="AAG"/>
    <property type="match status" value="1"/>
</dbReference>
<evidence type="ECO:0000313" key="7">
    <source>
        <dbReference type="Proteomes" id="UP001163731"/>
    </source>
</evidence>
<evidence type="ECO:0000256" key="3">
    <source>
        <dbReference type="ARBA" id="ARBA00022801"/>
    </source>
</evidence>
<dbReference type="InterPro" id="IPR011034">
    <property type="entry name" value="Formyl_transferase-like_C_sf"/>
</dbReference>
<dbReference type="Gene3D" id="3.10.300.10">
    <property type="entry name" value="Methylpurine-DNA glycosylase (MPG)"/>
    <property type="match status" value="1"/>
</dbReference>
<comment type="caution">
    <text evidence="6">The sequence shown here is derived from an EMBL/GenBank/DDBJ whole genome shotgun (WGS) entry which is preliminary data.</text>
</comment>
<dbReference type="EC" id="3.2.2.-" evidence="5"/>
<keyword evidence="4 5" id="KW-0234">DNA repair</keyword>
<keyword evidence="7" id="KW-1185">Reference proteome</keyword>
<dbReference type="RefSeq" id="WP_264751773.1">
    <property type="nucleotide sequence ID" value="NZ_JAPDHW010000024.1"/>
</dbReference>
<evidence type="ECO:0000256" key="5">
    <source>
        <dbReference type="HAMAP-Rule" id="MF_00527"/>
    </source>
</evidence>
<gene>
    <name evidence="6" type="ORF">OMO38_19085</name>
</gene>
<keyword evidence="3 5" id="KW-0378">Hydrolase</keyword>
<evidence type="ECO:0000313" key="6">
    <source>
        <dbReference type="EMBL" id="MCW3170639.1"/>
    </source>
</evidence>
<evidence type="ECO:0000256" key="4">
    <source>
        <dbReference type="ARBA" id="ARBA00023204"/>
    </source>
</evidence>
<evidence type="ECO:0000256" key="2">
    <source>
        <dbReference type="ARBA" id="ARBA00022763"/>
    </source>
</evidence>
<dbReference type="Proteomes" id="UP001163731">
    <property type="component" value="Unassembled WGS sequence"/>
</dbReference>
<keyword evidence="2 5" id="KW-0227">DNA damage</keyword>
<dbReference type="Pfam" id="PF02245">
    <property type="entry name" value="Pur_DNA_glyco"/>
    <property type="match status" value="1"/>
</dbReference>
<dbReference type="SUPFAM" id="SSF50486">
    <property type="entry name" value="FMT C-terminal domain-like"/>
    <property type="match status" value="1"/>
</dbReference>
<dbReference type="EMBL" id="JAPDHW010000024">
    <property type="protein sequence ID" value="MCW3170639.1"/>
    <property type="molecule type" value="Genomic_DNA"/>
</dbReference>
<name>A0ABT3I3J7_9FLAO</name>
<dbReference type="InterPro" id="IPR036995">
    <property type="entry name" value="MPG_sf"/>
</dbReference>
<dbReference type="NCBIfam" id="TIGR00567">
    <property type="entry name" value="3mg"/>
    <property type="match status" value="1"/>
</dbReference>
<dbReference type="InterPro" id="IPR003180">
    <property type="entry name" value="MPG"/>
</dbReference>
<dbReference type="PANTHER" id="PTHR10429">
    <property type="entry name" value="DNA-3-METHYLADENINE GLYCOSYLASE"/>
    <property type="match status" value="1"/>
</dbReference>
<accession>A0ABT3I3J7</accession>
<organism evidence="6 7">
    <name type="scientific">Chryseobacterium kimseyorum</name>
    <dbReference type="NCBI Taxonomy" id="2984028"/>
    <lineage>
        <taxon>Bacteria</taxon>
        <taxon>Pseudomonadati</taxon>
        <taxon>Bacteroidota</taxon>
        <taxon>Flavobacteriia</taxon>
        <taxon>Flavobacteriales</taxon>
        <taxon>Weeksellaceae</taxon>
        <taxon>Chryseobacterium group</taxon>
        <taxon>Chryseobacterium</taxon>
    </lineage>
</organism>
<dbReference type="HAMAP" id="MF_00527">
    <property type="entry name" value="3MGH"/>
    <property type="match status" value="1"/>
</dbReference>
<dbReference type="PANTHER" id="PTHR10429:SF0">
    <property type="entry name" value="DNA-3-METHYLADENINE GLYCOSYLASE"/>
    <property type="match status" value="1"/>
</dbReference>